<evidence type="ECO:0000313" key="2">
    <source>
        <dbReference type="Proteomes" id="UP001153620"/>
    </source>
</evidence>
<reference evidence="1" key="1">
    <citation type="submission" date="2022-01" db="EMBL/GenBank/DDBJ databases">
        <authorList>
            <person name="King R."/>
        </authorList>
    </citation>
    <scope>NUCLEOTIDE SEQUENCE</scope>
</reference>
<name>A0A9N9RL98_9DIPT</name>
<evidence type="ECO:0000313" key="1">
    <source>
        <dbReference type="EMBL" id="CAG9799004.1"/>
    </source>
</evidence>
<keyword evidence="2" id="KW-1185">Reference proteome</keyword>
<accession>A0A9N9RL98</accession>
<sequence length="98" mass="10936">MKKIDMKVVLLIVSFVIIGCYSLPIDEMLNMNDIDVNNIDVNDILTNIPDNFEINEEISGILKRIGDIIFNEPVNIFDGPLHCPDGTKPSGSVCKPIY</sequence>
<dbReference type="PROSITE" id="PS51257">
    <property type="entry name" value="PROKAR_LIPOPROTEIN"/>
    <property type="match status" value="1"/>
</dbReference>
<gene>
    <name evidence="1" type="ORF">CHIRRI_LOCUS1979</name>
</gene>
<dbReference type="AlphaFoldDB" id="A0A9N9RL98"/>
<organism evidence="1 2">
    <name type="scientific">Chironomus riparius</name>
    <dbReference type="NCBI Taxonomy" id="315576"/>
    <lineage>
        <taxon>Eukaryota</taxon>
        <taxon>Metazoa</taxon>
        <taxon>Ecdysozoa</taxon>
        <taxon>Arthropoda</taxon>
        <taxon>Hexapoda</taxon>
        <taxon>Insecta</taxon>
        <taxon>Pterygota</taxon>
        <taxon>Neoptera</taxon>
        <taxon>Endopterygota</taxon>
        <taxon>Diptera</taxon>
        <taxon>Nematocera</taxon>
        <taxon>Chironomoidea</taxon>
        <taxon>Chironomidae</taxon>
        <taxon>Chironominae</taxon>
        <taxon>Chironomus</taxon>
    </lineage>
</organism>
<dbReference type="OrthoDB" id="10541846at2759"/>
<dbReference type="Proteomes" id="UP001153620">
    <property type="component" value="Chromosome 1"/>
</dbReference>
<dbReference type="EMBL" id="OU895877">
    <property type="protein sequence ID" value="CAG9799004.1"/>
    <property type="molecule type" value="Genomic_DNA"/>
</dbReference>
<protein>
    <recommendedName>
        <fullName evidence="3">Lipoprotein</fullName>
    </recommendedName>
</protein>
<evidence type="ECO:0008006" key="3">
    <source>
        <dbReference type="Google" id="ProtNLM"/>
    </source>
</evidence>
<proteinExistence type="predicted"/>
<reference evidence="1" key="2">
    <citation type="submission" date="2022-10" db="EMBL/GenBank/DDBJ databases">
        <authorList>
            <consortium name="ENA_rothamsted_submissions"/>
            <consortium name="culmorum"/>
            <person name="King R."/>
        </authorList>
    </citation>
    <scope>NUCLEOTIDE SEQUENCE</scope>
</reference>